<feature type="non-terminal residue" evidence="2">
    <location>
        <position position="89"/>
    </location>
</feature>
<keyword evidence="3" id="KW-1185">Reference proteome</keyword>
<dbReference type="Proteomes" id="UP001589795">
    <property type="component" value="Unassembled WGS sequence"/>
</dbReference>
<evidence type="ECO:0000313" key="3">
    <source>
        <dbReference type="Proteomes" id="UP001589795"/>
    </source>
</evidence>
<dbReference type="InterPro" id="IPR024408">
    <property type="entry name" value="Muramidase"/>
</dbReference>
<dbReference type="RefSeq" id="WP_378926630.1">
    <property type="nucleotide sequence ID" value="NZ_JBHLWQ010000092.1"/>
</dbReference>
<comment type="caution">
    <text evidence="2">The sequence shown here is derived from an EMBL/GenBank/DDBJ whole genome shotgun (WGS) entry which is preliminary data.</text>
</comment>
<dbReference type="EMBL" id="JBHLWQ010000092">
    <property type="protein sequence ID" value="MFC0200690.1"/>
    <property type="molecule type" value="Genomic_DNA"/>
</dbReference>
<reference evidence="2 3" key="1">
    <citation type="submission" date="2024-09" db="EMBL/GenBank/DDBJ databases">
        <authorList>
            <person name="Sun Q."/>
            <person name="Mori K."/>
        </authorList>
    </citation>
    <scope>NUCLEOTIDE SEQUENCE [LARGE SCALE GENOMIC DNA]</scope>
    <source>
        <strain evidence="2 3">CCM 7904</strain>
    </source>
</reference>
<evidence type="ECO:0000259" key="1">
    <source>
        <dbReference type="Pfam" id="PF11860"/>
    </source>
</evidence>
<name>A0ABV6CLH5_9RHOB</name>
<accession>A0ABV6CLH5</accession>
<protein>
    <submittedName>
        <fullName evidence="2">N-acetylmuramidase domain-containing protein</fullName>
    </submittedName>
</protein>
<feature type="domain" description="N-acetylmuramidase" evidence="1">
    <location>
        <begin position="1"/>
        <end position="63"/>
    </location>
</feature>
<gene>
    <name evidence="2" type="ORF">ACFFIZ_10260</name>
</gene>
<organism evidence="2 3">
    <name type="scientific">Paracoccus rhizosphaerae</name>
    <dbReference type="NCBI Taxonomy" id="1133347"/>
    <lineage>
        <taxon>Bacteria</taxon>
        <taxon>Pseudomonadati</taxon>
        <taxon>Pseudomonadota</taxon>
        <taxon>Alphaproteobacteria</taxon>
        <taxon>Rhodobacterales</taxon>
        <taxon>Paracoccaceae</taxon>
        <taxon>Paracoccus</taxon>
    </lineage>
</organism>
<proteinExistence type="predicted"/>
<dbReference type="Pfam" id="PF11860">
    <property type="entry name" value="Muramidase"/>
    <property type="match status" value="1"/>
</dbReference>
<sequence length="89" mass="9390">MKLNAAAALRTCSWGLGQAMGFNHRAAGYANASAMVAAFCESEATGVEAVGRFIESESMDDELPATTDQAGPVAYLCRSQCLFRPLGVR</sequence>
<evidence type="ECO:0000313" key="2">
    <source>
        <dbReference type="EMBL" id="MFC0200690.1"/>
    </source>
</evidence>